<proteinExistence type="predicted"/>
<evidence type="ECO:0000256" key="1">
    <source>
        <dbReference type="SAM" id="MobiDB-lite"/>
    </source>
</evidence>
<accession>A0A1I7MNQ3</accession>
<dbReference type="STRING" id="574650.SAMN04487966_107128"/>
<sequence>MRLITLGIGAALGYLLGSQEGRRNLEKMSNNAKNFWQDPKTQQKVHEATETVKAKAPVVAEQVTTTAKDVTEKVTDKVNEIKDNQDAKGQKDAAGADLTQGNVKAGSEKITVGTDTVSDPSQSLENEGGGPDRY</sequence>
<evidence type="ECO:0000313" key="3">
    <source>
        <dbReference type="Proteomes" id="UP000198881"/>
    </source>
</evidence>
<feature type="compositionally biased region" description="Basic and acidic residues" evidence="1">
    <location>
        <begin position="76"/>
        <end position="91"/>
    </location>
</feature>
<feature type="compositionally biased region" description="Polar residues" evidence="1">
    <location>
        <begin position="113"/>
        <end position="125"/>
    </location>
</feature>
<feature type="region of interest" description="Disordered" evidence="1">
    <location>
        <begin position="76"/>
        <end position="134"/>
    </location>
</feature>
<gene>
    <name evidence="2" type="ORF">SAMN04487966_107128</name>
</gene>
<protein>
    <recommendedName>
        <fullName evidence="4">YtxH domain-containing protein</fullName>
    </recommendedName>
</protein>
<dbReference type="EMBL" id="FPCG01000007">
    <property type="protein sequence ID" value="SFV23509.1"/>
    <property type="molecule type" value="Genomic_DNA"/>
</dbReference>
<keyword evidence="3" id="KW-1185">Reference proteome</keyword>
<reference evidence="2 3" key="1">
    <citation type="submission" date="2016-10" db="EMBL/GenBank/DDBJ databases">
        <authorList>
            <person name="de Groot N.N."/>
        </authorList>
    </citation>
    <scope>NUCLEOTIDE SEQUENCE [LARGE SCALE GENOMIC DNA]</scope>
    <source>
        <strain evidence="2 3">CGMCC 1.7054</strain>
    </source>
</reference>
<dbReference type="AlphaFoldDB" id="A0A1I7MNQ3"/>
<evidence type="ECO:0000313" key="2">
    <source>
        <dbReference type="EMBL" id="SFV23509.1"/>
    </source>
</evidence>
<name>A0A1I7MNQ3_9MICC</name>
<evidence type="ECO:0008006" key="4">
    <source>
        <dbReference type="Google" id="ProtNLM"/>
    </source>
</evidence>
<dbReference type="RefSeq" id="WP_091697789.1">
    <property type="nucleotide sequence ID" value="NZ_CBDRLN010000008.1"/>
</dbReference>
<organism evidence="2 3">
    <name type="scientific">Micrococcus terreus</name>
    <dbReference type="NCBI Taxonomy" id="574650"/>
    <lineage>
        <taxon>Bacteria</taxon>
        <taxon>Bacillati</taxon>
        <taxon>Actinomycetota</taxon>
        <taxon>Actinomycetes</taxon>
        <taxon>Micrococcales</taxon>
        <taxon>Micrococcaceae</taxon>
        <taxon>Micrococcus</taxon>
    </lineage>
</organism>
<dbReference type="Proteomes" id="UP000198881">
    <property type="component" value="Unassembled WGS sequence"/>
</dbReference>
<dbReference type="OrthoDB" id="5125216at2"/>